<evidence type="ECO:0000256" key="1">
    <source>
        <dbReference type="ARBA" id="ARBA00009374"/>
    </source>
</evidence>
<comment type="similarity">
    <text evidence="1">Belongs to the FLZ family.</text>
</comment>
<evidence type="ECO:0000259" key="6">
    <source>
        <dbReference type="PROSITE" id="PS51795"/>
    </source>
</evidence>
<evidence type="ECO:0000313" key="8">
    <source>
        <dbReference type="Proteomes" id="UP000594263"/>
    </source>
</evidence>
<keyword evidence="3" id="KW-0863">Zinc-finger</keyword>
<evidence type="ECO:0000256" key="5">
    <source>
        <dbReference type="SAM" id="MobiDB-lite"/>
    </source>
</evidence>
<dbReference type="OMA" id="TENKSCC"/>
<dbReference type="Proteomes" id="UP000594263">
    <property type="component" value="Unplaced"/>
</dbReference>
<keyword evidence="2" id="KW-0479">Metal-binding</keyword>
<accession>A0A7N0ZVR0</accession>
<dbReference type="PANTHER" id="PTHR46443">
    <property type="entry name" value="FCS-LIKE ZINC FINGER 8"/>
    <property type="match status" value="1"/>
</dbReference>
<feature type="region of interest" description="Disordered" evidence="5">
    <location>
        <begin position="1"/>
        <end position="37"/>
    </location>
</feature>
<dbReference type="InterPro" id="IPR007650">
    <property type="entry name" value="Zf-FLZ_dom"/>
</dbReference>
<sequence>MLRNRSRAAVSTKQALVSDHTTVSPPTRDHTPKPVSSFLASPRFFRGLLTKMKGGRTDDLMNPTSTLDVKPTFFFLDNPFEFNKNKNIQNSPRTSARKRPWETSNSTAVGLALITSPDETPAGKQHKPGTRMVIFGSPPSMLSPADSQYSPSDFGIKTRNQQLCSPRHVFQTRSSPPVTASRLSVAEMELSEDYTRVISHGPNPTTTHIFDNCIVESRAGAHAPLSTSAKTKRNFVSDSLSDSFLSNCYTCKRSLSHKQDIYIYRGEKAFCSQACRLEEMLKDGADYPFMDDDAAAYRSYY</sequence>
<evidence type="ECO:0000256" key="4">
    <source>
        <dbReference type="PROSITE-ProRule" id="PRU01131"/>
    </source>
</evidence>
<feature type="zinc finger region" description="FLZ-type" evidence="4">
    <location>
        <begin position="243"/>
        <end position="287"/>
    </location>
</feature>
<dbReference type="AlphaFoldDB" id="A0A7N0ZVR0"/>
<dbReference type="PANTHER" id="PTHR46443:SF3">
    <property type="entry name" value="PROTEIN MARD1"/>
    <property type="match status" value="1"/>
</dbReference>
<protein>
    <recommendedName>
        <fullName evidence="6">FLZ-type domain-containing protein</fullName>
    </recommendedName>
</protein>
<name>A0A7N0ZVR0_KALFE</name>
<evidence type="ECO:0000256" key="2">
    <source>
        <dbReference type="ARBA" id="ARBA00022723"/>
    </source>
</evidence>
<dbReference type="EnsemblPlants" id="Kaladp0040s0004.2.v1.1">
    <property type="protein sequence ID" value="Kaladp0040s0004.2.v1.1"/>
    <property type="gene ID" value="Kaladp0040s0004.v1.1"/>
</dbReference>
<reference evidence="7" key="1">
    <citation type="submission" date="2021-01" db="UniProtKB">
        <authorList>
            <consortium name="EnsemblPlants"/>
        </authorList>
    </citation>
    <scope>IDENTIFICATION</scope>
</reference>
<feature type="compositionally biased region" description="Polar residues" evidence="5">
    <location>
        <begin position="9"/>
        <end position="25"/>
    </location>
</feature>
<proteinExistence type="inferred from homology"/>
<feature type="compositionally biased region" description="Polar residues" evidence="5">
    <location>
        <begin position="85"/>
        <end position="94"/>
    </location>
</feature>
<keyword evidence="3" id="KW-0862">Zinc</keyword>
<keyword evidence="8" id="KW-1185">Reference proteome</keyword>
<dbReference type="InterPro" id="IPR044593">
    <property type="entry name" value="FLZ8/MARD1"/>
</dbReference>
<organism evidence="7 8">
    <name type="scientific">Kalanchoe fedtschenkoi</name>
    <name type="common">Lavender scallops</name>
    <name type="synonym">South American air plant</name>
    <dbReference type="NCBI Taxonomy" id="63787"/>
    <lineage>
        <taxon>Eukaryota</taxon>
        <taxon>Viridiplantae</taxon>
        <taxon>Streptophyta</taxon>
        <taxon>Embryophyta</taxon>
        <taxon>Tracheophyta</taxon>
        <taxon>Spermatophyta</taxon>
        <taxon>Magnoliopsida</taxon>
        <taxon>eudicotyledons</taxon>
        <taxon>Gunneridae</taxon>
        <taxon>Pentapetalae</taxon>
        <taxon>Saxifragales</taxon>
        <taxon>Crassulaceae</taxon>
        <taxon>Kalanchoe</taxon>
    </lineage>
</organism>
<dbReference type="Gramene" id="Kaladp0040s0004.2.v1.1">
    <property type="protein sequence ID" value="Kaladp0040s0004.2.v1.1"/>
    <property type="gene ID" value="Kaladp0040s0004.v1.1"/>
</dbReference>
<feature type="region of interest" description="Disordered" evidence="5">
    <location>
        <begin position="85"/>
        <end position="104"/>
    </location>
</feature>
<feature type="domain" description="FLZ-type" evidence="6">
    <location>
        <begin position="243"/>
        <end position="287"/>
    </location>
</feature>
<dbReference type="GO" id="GO:0008270">
    <property type="term" value="F:zinc ion binding"/>
    <property type="evidence" value="ECO:0007669"/>
    <property type="project" value="UniProtKB-KW"/>
</dbReference>
<dbReference type="Gramene" id="Kaladp0040s0004.1.v1.1">
    <property type="protein sequence ID" value="Kaladp0040s0004.1.v1.1"/>
    <property type="gene ID" value="Kaladp0040s0004.v1.1"/>
</dbReference>
<dbReference type="Pfam" id="PF04570">
    <property type="entry name" value="zf-FLZ"/>
    <property type="match status" value="1"/>
</dbReference>
<evidence type="ECO:0000313" key="7">
    <source>
        <dbReference type="EnsemblPlants" id="Kaladp0040s0004.2.v1.1"/>
    </source>
</evidence>
<evidence type="ECO:0000256" key="3">
    <source>
        <dbReference type="ARBA" id="ARBA00022771"/>
    </source>
</evidence>
<dbReference type="EnsemblPlants" id="Kaladp0040s0004.1.v1.1">
    <property type="protein sequence ID" value="Kaladp0040s0004.1.v1.1"/>
    <property type="gene ID" value="Kaladp0040s0004.v1.1"/>
</dbReference>
<dbReference type="PROSITE" id="PS51795">
    <property type="entry name" value="ZF_FLZ"/>
    <property type="match status" value="1"/>
</dbReference>